<proteinExistence type="predicted"/>
<dbReference type="RefSeq" id="WP_157805134.1">
    <property type="nucleotide sequence ID" value="NZ_PGEZ01000001.1"/>
</dbReference>
<dbReference type="OrthoDB" id="186490at2"/>
<protein>
    <submittedName>
        <fullName evidence="2">L,D-peptidoglycan transpeptidase YkuD (ErfK/YbiS/YcfS/YnhG family)</fullName>
    </submittedName>
</protein>
<dbReference type="Proteomes" id="UP000230842">
    <property type="component" value="Unassembled WGS sequence"/>
</dbReference>
<dbReference type="Pfam" id="PF03734">
    <property type="entry name" value="YkuD"/>
    <property type="match status" value="1"/>
</dbReference>
<organism evidence="2 3">
    <name type="scientific">Mumia flava</name>
    <dbReference type="NCBI Taxonomy" id="1348852"/>
    <lineage>
        <taxon>Bacteria</taxon>
        <taxon>Bacillati</taxon>
        <taxon>Actinomycetota</taxon>
        <taxon>Actinomycetes</taxon>
        <taxon>Propionibacteriales</taxon>
        <taxon>Nocardioidaceae</taxon>
        <taxon>Mumia</taxon>
    </lineage>
</organism>
<dbReference type="PANTHER" id="PTHR38589">
    <property type="entry name" value="BLR0621 PROTEIN"/>
    <property type="match status" value="1"/>
</dbReference>
<name>A0A2M9BIV5_9ACTN</name>
<comment type="caution">
    <text evidence="2">The sequence shown here is derived from an EMBL/GenBank/DDBJ whole genome shotgun (WGS) entry which is preliminary data.</text>
</comment>
<dbReference type="EMBL" id="PGEZ01000001">
    <property type="protein sequence ID" value="PJJ57852.1"/>
    <property type="molecule type" value="Genomic_DNA"/>
</dbReference>
<feature type="domain" description="L,D-TPase catalytic" evidence="1">
    <location>
        <begin position="29"/>
        <end position="210"/>
    </location>
</feature>
<dbReference type="GO" id="GO:0016740">
    <property type="term" value="F:transferase activity"/>
    <property type="evidence" value="ECO:0007669"/>
    <property type="project" value="InterPro"/>
</dbReference>
<evidence type="ECO:0000313" key="2">
    <source>
        <dbReference type="EMBL" id="PJJ57852.1"/>
    </source>
</evidence>
<dbReference type="AlphaFoldDB" id="A0A2M9BIV5"/>
<sequence length="218" mass="25030">MPSTAGARVVERIRLGGVRVGLRAGTRQVITVNRRSGYRATVTYWVRRDGQWVKRRRTSSGRIGYGGLVKASQRKQWTGTTPIGSFTMTETFGNHRRTPRARMPFHRVRAGDYWVQDNRSAYYNTLRNKRAGGFRWWLAPSVPNSSERLRDYGRQYRWSVVIDFNRPPNAVRRRGSGIFLHVNGDGATAGCVSARRRFIRWTMNHLAPRKVPVIAIGR</sequence>
<keyword evidence="3" id="KW-1185">Reference proteome</keyword>
<reference evidence="2 3" key="1">
    <citation type="submission" date="2017-11" db="EMBL/GenBank/DDBJ databases">
        <title>Genomic Encyclopedia of Archaeal and Bacterial Type Strains, Phase II (KMG-II): From Individual Species to Whole Genera.</title>
        <authorList>
            <person name="Goeker M."/>
        </authorList>
    </citation>
    <scope>NUCLEOTIDE SEQUENCE [LARGE SCALE GENOMIC DNA]</scope>
    <source>
        <strain evidence="2 3">DSM 27763</strain>
    </source>
</reference>
<dbReference type="PANTHER" id="PTHR38589:SF1">
    <property type="entry name" value="BLR0621 PROTEIN"/>
    <property type="match status" value="1"/>
</dbReference>
<evidence type="ECO:0000313" key="3">
    <source>
        <dbReference type="Proteomes" id="UP000230842"/>
    </source>
</evidence>
<accession>A0A2M9BIV5</accession>
<gene>
    <name evidence="2" type="ORF">CLV56_2091</name>
</gene>
<dbReference type="InterPro" id="IPR005490">
    <property type="entry name" value="LD_TPept_cat_dom"/>
</dbReference>
<evidence type="ECO:0000259" key="1">
    <source>
        <dbReference type="Pfam" id="PF03734"/>
    </source>
</evidence>